<dbReference type="InterPro" id="IPR009057">
    <property type="entry name" value="Homeodomain-like_sf"/>
</dbReference>
<dbReference type="Pfam" id="PF12833">
    <property type="entry name" value="HTH_18"/>
    <property type="match status" value="1"/>
</dbReference>
<dbReference type="SUPFAM" id="SSF52317">
    <property type="entry name" value="Class I glutamine amidotransferase-like"/>
    <property type="match status" value="1"/>
</dbReference>
<dbReference type="InterPro" id="IPR018060">
    <property type="entry name" value="HTH_AraC"/>
</dbReference>
<dbReference type="RefSeq" id="WP_258122887.1">
    <property type="nucleotide sequence ID" value="NZ_CP062229.1"/>
</dbReference>
<gene>
    <name evidence="6" type="ORF">IHQ72_13455</name>
</gene>
<organism evidence="6 7">
    <name type="scientific">Mesorhizobium onobrychidis</name>
    <dbReference type="NCBI Taxonomy" id="2775404"/>
    <lineage>
        <taxon>Bacteria</taxon>
        <taxon>Pseudomonadati</taxon>
        <taxon>Pseudomonadota</taxon>
        <taxon>Alphaproteobacteria</taxon>
        <taxon>Hyphomicrobiales</taxon>
        <taxon>Phyllobacteriaceae</taxon>
        <taxon>Mesorhizobium</taxon>
    </lineage>
</organism>
<dbReference type="SMART" id="SM00342">
    <property type="entry name" value="HTH_ARAC"/>
    <property type="match status" value="1"/>
</dbReference>
<dbReference type="EMBL" id="CP062229">
    <property type="protein sequence ID" value="UVC17996.1"/>
    <property type="molecule type" value="Genomic_DNA"/>
</dbReference>
<evidence type="ECO:0000256" key="3">
    <source>
        <dbReference type="ARBA" id="ARBA00023163"/>
    </source>
</evidence>
<feature type="domain" description="HTH araC/xylS-type" evidence="5">
    <location>
        <begin position="254"/>
        <end position="352"/>
    </location>
</feature>
<dbReference type="Proteomes" id="UP001058098">
    <property type="component" value="Chromosome"/>
</dbReference>
<dbReference type="PROSITE" id="PS01124">
    <property type="entry name" value="HTH_ARAC_FAMILY_2"/>
    <property type="match status" value="1"/>
</dbReference>
<keyword evidence="1" id="KW-0805">Transcription regulation</keyword>
<reference evidence="6" key="1">
    <citation type="submission" date="2020-09" db="EMBL/GenBank/DDBJ databases">
        <title>Rhizobia associated with sainfoin plants.</title>
        <authorList>
            <person name="Asharfi S."/>
            <person name="Kuzmanovic N."/>
            <person name="Bunk B."/>
            <person name="Sproeer C."/>
            <person name="Becker M."/>
            <person name="Thuenen T."/>
        </authorList>
    </citation>
    <scope>NUCLEOTIDE SEQUENCE</scope>
    <source>
        <strain evidence="6">OM4</strain>
    </source>
</reference>
<dbReference type="PANTHER" id="PTHR43280:SF2">
    <property type="entry name" value="HTH-TYPE TRANSCRIPTIONAL REGULATOR EXSA"/>
    <property type="match status" value="1"/>
</dbReference>
<keyword evidence="7" id="KW-1185">Reference proteome</keyword>
<evidence type="ECO:0000313" key="7">
    <source>
        <dbReference type="Proteomes" id="UP001058098"/>
    </source>
</evidence>
<evidence type="ECO:0000256" key="1">
    <source>
        <dbReference type="ARBA" id="ARBA00023015"/>
    </source>
</evidence>
<dbReference type="InterPro" id="IPR002818">
    <property type="entry name" value="DJ-1/PfpI"/>
</dbReference>
<feature type="compositionally biased region" description="Basic and acidic residues" evidence="4">
    <location>
        <begin position="352"/>
        <end position="367"/>
    </location>
</feature>
<feature type="region of interest" description="Disordered" evidence="4">
    <location>
        <begin position="345"/>
        <end position="367"/>
    </location>
</feature>
<dbReference type="Pfam" id="PF01965">
    <property type="entry name" value="DJ-1_PfpI"/>
    <property type="match status" value="1"/>
</dbReference>
<accession>A0ABY5R576</accession>
<keyword evidence="3" id="KW-0804">Transcription</keyword>
<dbReference type="SUPFAM" id="SSF46689">
    <property type="entry name" value="Homeodomain-like"/>
    <property type="match status" value="2"/>
</dbReference>
<protein>
    <submittedName>
        <fullName evidence="6">GlxA family transcriptional regulator</fullName>
    </submittedName>
</protein>
<evidence type="ECO:0000256" key="4">
    <source>
        <dbReference type="SAM" id="MobiDB-lite"/>
    </source>
</evidence>
<evidence type="ECO:0000313" key="6">
    <source>
        <dbReference type="EMBL" id="UVC17996.1"/>
    </source>
</evidence>
<dbReference type="Gene3D" id="1.10.10.60">
    <property type="entry name" value="Homeodomain-like"/>
    <property type="match status" value="1"/>
</dbReference>
<dbReference type="InterPro" id="IPR029062">
    <property type="entry name" value="Class_I_gatase-like"/>
</dbReference>
<proteinExistence type="predicted"/>
<keyword evidence="2" id="KW-0238">DNA-binding</keyword>
<name>A0ABY5R576_9HYPH</name>
<sequence>MNAPTKNTSLVGMPHAVPGDLRELDEIPLKTGNRPYELAVFLVPGFSQVCLSSMIEPLRLANYLSTRNLFRWRLVSLTGKAVECASGISIGVNSDIESERRGLDAGGIPDAAIICSGDGIEDHCSAAVMALLRLYARRGAWLYGVGTGTWLLAKSRLLAGVRCTIHWPKIAALSETFDRLRIDDALFVRDGPIVTCAGGFAAFDMVVDIIEREFGSNLARAVCRHLTTDDRRDGAISQAAPPGLRLAGTSDKLIRAVRLMERNLEEPLLLEEIARTVMVSRRQIERLFHRYLSMTPHRYYLSLRLARARQLLNSTNLPILDIAIACGFESSSHFAKTCQEYFGKPPSALRGSHREPLSSHAREQRRS</sequence>
<evidence type="ECO:0000259" key="5">
    <source>
        <dbReference type="PROSITE" id="PS01124"/>
    </source>
</evidence>
<dbReference type="PANTHER" id="PTHR43280">
    <property type="entry name" value="ARAC-FAMILY TRANSCRIPTIONAL REGULATOR"/>
    <property type="match status" value="1"/>
</dbReference>
<dbReference type="CDD" id="cd03136">
    <property type="entry name" value="GATase1_AraC_ArgR_like"/>
    <property type="match status" value="1"/>
</dbReference>
<dbReference type="Gene3D" id="3.40.50.880">
    <property type="match status" value="1"/>
</dbReference>
<evidence type="ECO:0000256" key="2">
    <source>
        <dbReference type="ARBA" id="ARBA00023125"/>
    </source>
</evidence>